<evidence type="ECO:0000256" key="4">
    <source>
        <dbReference type="ARBA" id="ARBA00022989"/>
    </source>
</evidence>
<dbReference type="PROSITE" id="PS51257">
    <property type="entry name" value="PROKAR_LIPOPROTEIN"/>
    <property type="match status" value="1"/>
</dbReference>
<evidence type="ECO:0000313" key="7">
    <source>
        <dbReference type="Proteomes" id="UP000494165"/>
    </source>
</evidence>
<keyword evidence="2" id="KW-0812">Transmembrane</keyword>
<evidence type="ECO:0008006" key="8">
    <source>
        <dbReference type="Google" id="ProtNLM"/>
    </source>
</evidence>
<gene>
    <name evidence="6" type="ORF">CLODIP_2_CD10286</name>
</gene>
<name>A0A8S1DT79_9INSE</name>
<evidence type="ECO:0000256" key="3">
    <source>
        <dbReference type="ARBA" id="ARBA00022729"/>
    </source>
</evidence>
<evidence type="ECO:0000256" key="5">
    <source>
        <dbReference type="SAM" id="SignalP"/>
    </source>
</evidence>
<keyword evidence="7" id="KW-1185">Reference proteome</keyword>
<evidence type="ECO:0000256" key="2">
    <source>
        <dbReference type="ARBA" id="ARBA00022692"/>
    </source>
</evidence>
<accession>A0A8S1DT79</accession>
<proteinExistence type="predicted"/>
<dbReference type="PANTHER" id="PTHR13055:SF12">
    <property type="entry name" value="LD40707P"/>
    <property type="match status" value="1"/>
</dbReference>
<dbReference type="PANTHER" id="PTHR13055">
    <property type="entry name" value="TUMOR ENDOTHELIAL MARKER 7 RELATED"/>
    <property type="match status" value="1"/>
</dbReference>
<sequence length="310" mass="36163">MDRSQILPVLTAFILLSISCASCQEWGTLPVFSGHDEFVRLITPSHAKITNHSHYQSIAFENKVWTESLWDYKKIFDFHSSTFTKVTLPSSLRRMQFDFPFYGELSSRDIFVKFDGYLEFGNDKPYESFNQVIAPFHYQLKLKSKSWDISIRNEGQFIVQYNDMEFYDSDGVSGKISFQVTLYDDGYIAFVYKEVPDLSSFEGRSFTYFVGTWVSEHFLPENKIELKSTNINYKIRNNTLIFLRPVKWCPTYSDCYSCVANKWKLPCKWCAEVQRCSDGFDTDDVMWKTYQCDISAVNSSGQCDTPRNPF</sequence>
<protein>
    <recommendedName>
        <fullName evidence="8">PSI domain-containing protein</fullName>
    </recommendedName>
</protein>
<organism evidence="6 7">
    <name type="scientific">Cloeon dipterum</name>
    <dbReference type="NCBI Taxonomy" id="197152"/>
    <lineage>
        <taxon>Eukaryota</taxon>
        <taxon>Metazoa</taxon>
        <taxon>Ecdysozoa</taxon>
        <taxon>Arthropoda</taxon>
        <taxon>Hexapoda</taxon>
        <taxon>Insecta</taxon>
        <taxon>Pterygota</taxon>
        <taxon>Palaeoptera</taxon>
        <taxon>Ephemeroptera</taxon>
        <taxon>Pisciforma</taxon>
        <taxon>Baetidae</taxon>
        <taxon>Cloeon</taxon>
    </lineage>
</organism>
<feature type="signal peptide" evidence="5">
    <location>
        <begin position="1"/>
        <end position="23"/>
    </location>
</feature>
<dbReference type="AlphaFoldDB" id="A0A8S1DT79"/>
<dbReference type="GO" id="GO:0016020">
    <property type="term" value="C:membrane"/>
    <property type="evidence" value="ECO:0007669"/>
    <property type="project" value="UniProtKB-SubCell"/>
</dbReference>
<keyword evidence="3 5" id="KW-0732">Signal</keyword>
<dbReference type="Proteomes" id="UP000494165">
    <property type="component" value="Unassembled WGS sequence"/>
</dbReference>
<reference evidence="6 7" key="1">
    <citation type="submission" date="2020-04" db="EMBL/GenBank/DDBJ databases">
        <authorList>
            <person name="Alioto T."/>
            <person name="Alioto T."/>
            <person name="Gomez Garrido J."/>
        </authorList>
    </citation>
    <scope>NUCLEOTIDE SEQUENCE [LARGE SCALE GENOMIC DNA]</scope>
</reference>
<feature type="chain" id="PRO_5035814312" description="PSI domain-containing protein" evidence="5">
    <location>
        <begin position="24"/>
        <end position="310"/>
    </location>
</feature>
<comment type="caution">
    <text evidence="6">The sequence shown here is derived from an EMBL/GenBank/DDBJ whole genome shotgun (WGS) entry which is preliminary data.</text>
</comment>
<dbReference type="InterPro" id="IPR031152">
    <property type="entry name" value="PLXDC"/>
</dbReference>
<evidence type="ECO:0000313" key="6">
    <source>
        <dbReference type="EMBL" id="CAB3384037.1"/>
    </source>
</evidence>
<evidence type="ECO:0000256" key="1">
    <source>
        <dbReference type="ARBA" id="ARBA00004479"/>
    </source>
</evidence>
<keyword evidence="4" id="KW-0472">Membrane</keyword>
<comment type="subcellular location">
    <subcellularLocation>
        <location evidence="1">Membrane</location>
        <topology evidence="1">Single-pass type I membrane protein</topology>
    </subcellularLocation>
</comment>
<dbReference type="OrthoDB" id="6285106at2759"/>
<keyword evidence="4" id="KW-1133">Transmembrane helix</keyword>
<dbReference type="EMBL" id="CADEPI010000334">
    <property type="protein sequence ID" value="CAB3384037.1"/>
    <property type="molecule type" value="Genomic_DNA"/>
</dbReference>